<name>A0A1W6K0S5_9CREN</name>
<feature type="transmembrane region" description="Helical" evidence="2">
    <location>
        <begin position="259"/>
        <end position="279"/>
    </location>
</feature>
<keyword evidence="2" id="KW-1133">Transmembrane helix</keyword>
<evidence type="ECO:0000256" key="2">
    <source>
        <dbReference type="SAM" id="Phobius"/>
    </source>
</evidence>
<dbReference type="AlphaFoldDB" id="A0A1W6K0S5"/>
<dbReference type="EMBL" id="CP020477">
    <property type="protein sequence ID" value="ARM76133.1"/>
    <property type="molecule type" value="Genomic_DNA"/>
</dbReference>
<feature type="region of interest" description="Disordered" evidence="1">
    <location>
        <begin position="402"/>
        <end position="427"/>
    </location>
</feature>
<evidence type="ECO:0000256" key="1">
    <source>
        <dbReference type="SAM" id="MobiDB-lite"/>
    </source>
</evidence>
<feature type="transmembrane region" description="Helical" evidence="2">
    <location>
        <begin position="13"/>
        <end position="32"/>
    </location>
</feature>
<proteinExistence type="predicted"/>
<protein>
    <submittedName>
        <fullName evidence="3">Uncharacterized protein</fullName>
    </submittedName>
</protein>
<dbReference type="STRING" id="282676.B6F84_08955"/>
<reference evidence="3 4" key="1">
    <citation type="submission" date="2017-03" db="EMBL/GenBank/DDBJ databases">
        <title>Sulfur activation and transportation mechanism of thermophilic Archaea Acidianus manzaensis YN-25.</title>
        <authorList>
            <person name="Ma Y."/>
            <person name="Yang Y."/>
            <person name="Xia J."/>
        </authorList>
    </citation>
    <scope>NUCLEOTIDE SEQUENCE [LARGE SCALE GENOMIC DNA]</scope>
    <source>
        <strain evidence="3 4">YN-25</strain>
    </source>
</reference>
<feature type="transmembrane region" description="Helical" evidence="2">
    <location>
        <begin position="222"/>
        <end position="247"/>
    </location>
</feature>
<keyword evidence="4" id="KW-1185">Reference proteome</keyword>
<feature type="transmembrane region" description="Helical" evidence="2">
    <location>
        <begin position="370"/>
        <end position="391"/>
    </location>
</feature>
<dbReference type="RefSeq" id="WP_148691916.1">
    <property type="nucleotide sequence ID" value="NZ_CP020477.1"/>
</dbReference>
<feature type="transmembrane region" description="Helical" evidence="2">
    <location>
        <begin position="76"/>
        <end position="96"/>
    </location>
</feature>
<dbReference type="KEGG" id="aman:B6F84_08955"/>
<dbReference type="OrthoDB" id="380467at2157"/>
<feature type="transmembrane region" description="Helical" evidence="2">
    <location>
        <begin position="180"/>
        <end position="202"/>
    </location>
</feature>
<accession>A0A1W6K0S5</accession>
<organism evidence="3 4">
    <name type="scientific">Acidianus manzaensis</name>
    <dbReference type="NCBI Taxonomy" id="282676"/>
    <lineage>
        <taxon>Archaea</taxon>
        <taxon>Thermoproteota</taxon>
        <taxon>Thermoprotei</taxon>
        <taxon>Sulfolobales</taxon>
        <taxon>Sulfolobaceae</taxon>
        <taxon>Acidianus</taxon>
    </lineage>
</organism>
<feature type="region of interest" description="Disordered" evidence="1">
    <location>
        <begin position="446"/>
        <end position="474"/>
    </location>
</feature>
<feature type="transmembrane region" description="Helical" evidence="2">
    <location>
        <begin position="41"/>
        <end position="64"/>
    </location>
</feature>
<evidence type="ECO:0000313" key="3">
    <source>
        <dbReference type="EMBL" id="ARM76133.1"/>
    </source>
</evidence>
<feature type="compositionally biased region" description="Gly residues" evidence="1">
    <location>
        <begin position="402"/>
        <end position="411"/>
    </location>
</feature>
<sequence>MIELGTLVDYLDYFGWIVVFGGIIASAILFTLGRSAEGRKIIFGTTIGAFILAFGWTIITSTISYQSYNIPGWSDISYAIYAAAAFSVIFAAIELVRGNGREGLGYFLTAIALIFMLNYGPSIFGVNNVNLKPPQVNAVFGIGIPGTSFQLGVPVQWLIDMPSSSQILSIQINGESVYQFTENIAFGVLGIAILGDIIWTLWQKEDVFAMLKDVSKDVAAAVLLIISMPYIYEIFATVINYIANCLIQPVSGTITSMGDSAAALIAGGFAGGYFVPALADTASDILFSLAIAGMLAAIRFFAVAAALVLFPVFMALWVFPPLRGAVKFLIEFVLGMAFSGIIASGIFLTLLSVGTSNAGYATILYLASPVLYGFLPMMISFAGGSGLLSLGTNLLPFKRGRGAGGRGGSGAGQNTPTPVPAGAPAQVGASVGSSKLRTGLGRINMNVSNPPPSPGTKLSQQYGTPSSLSVNSPGPAPVGIISRIRNRESAKISTSAENPVNVPKGYEITSAKEYTDYGPMQAKPTNNNMRITGSDMNNVTAISSLNTEKQGQATVFRETATNLRKKDVEIKETKAHAFAYGVGENLKAGAIMTAQKFGQKMDSWLNAQGINVRPFESIQNKIRETRLRKPGKKRTQTF</sequence>
<keyword evidence="2" id="KW-0472">Membrane</keyword>
<dbReference type="Proteomes" id="UP000193404">
    <property type="component" value="Chromosome"/>
</dbReference>
<feature type="transmembrane region" description="Helical" evidence="2">
    <location>
        <begin position="285"/>
        <end position="316"/>
    </location>
</feature>
<feature type="transmembrane region" description="Helical" evidence="2">
    <location>
        <begin position="138"/>
        <end position="159"/>
    </location>
</feature>
<feature type="compositionally biased region" description="Polar residues" evidence="1">
    <location>
        <begin position="456"/>
        <end position="472"/>
    </location>
</feature>
<feature type="transmembrane region" description="Helical" evidence="2">
    <location>
        <begin position="103"/>
        <end position="126"/>
    </location>
</feature>
<keyword evidence="2" id="KW-0812">Transmembrane</keyword>
<dbReference type="GeneID" id="41591046"/>
<feature type="transmembrane region" description="Helical" evidence="2">
    <location>
        <begin position="328"/>
        <end position="350"/>
    </location>
</feature>
<evidence type="ECO:0000313" key="4">
    <source>
        <dbReference type="Proteomes" id="UP000193404"/>
    </source>
</evidence>
<gene>
    <name evidence="3" type="ORF">B6F84_08955</name>
</gene>